<feature type="region of interest" description="Disordered" evidence="1">
    <location>
        <begin position="100"/>
        <end position="164"/>
    </location>
</feature>
<dbReference type="AlphaFoldDB" id="A0A9W9Q5U2"/>
<reference evidence="2" key="2">
    <citation type="journal article" date="2023" name="IMA Fungus">
        <title>Comparative genomic study of the Penicillium genus elucidates a diverse pangenome and 15 lateral gene transfer events.</title>
        <authorList>
            <person name="Petersen C."/>
            <person name="Sorensen T."/>
            <person name="Nielsen M.R."/>
            <person name="Sondergaard T.E."/>
            <person name="Sorensen J.L."/>
            <person name="Fitzpatrick D.A."/>
            <person name="Frisvad J.C."/>
            <person name="Nielsen K.L."/>
        </authorList>
    </citation>
    <scope>NUCLEOTIDE SEQUENCE</scope>
    <source>
        <strain evidence="2">IBT 35673</strain>
    </source>
</reference>
<sequence>MDKKRPRSSRIRLVRYIPETSPTSSIHSGFEPGMRCRSCGGFHALKPDPSSPVERLVCSCSRCEIHIEEVRPRSSSNSLSSNSDYNSKCGCDKCRGVENRRMRPREPRPISPTSSDSSDYGRTVGARHPPARRAGSSPLAEKPREAPSAPVTPALSAKPTSTRPSITTMHAAPIVHHHCSQATPMIHYHCSQAAYCMEHPELCRVMPSPIPVPTPPRTQPQQSHPRSRQGSPDQPNPRQLKCTCGSPASETFSSRYGTPRTWTRFQHCGCGSTAEQYIFDSGDTASDSSVHAMAGDDHDDIESHCPLHHRCRPRFEPEHGWVCGRK</sequence>
<feature type="region of interest" description="Disordered" evidence="1">
    <location>
        <begin position="207"/>
        <end position="239"/>
    </location>
</feature>
<evidence type="ECO:0000313" key="2">
    <source>
        <dbReference type="EMBL" id="KAJ5322941.1"/>
    </source>
</evidence>
<proteinExistence type="predicted"/>
<evidence type="ECO:0000256" key="1">
    <source>
        <dbReference type="SAM" id="MobiDB-lite"/>
    </source>
</evidence>
<name>A0A9W9Q5U2_PENBR</name>
<accession>A0A9W9Q5U2</accession>
<gene>
    <name evidence="2" type="ORF">N7452_011230</name>
</gene>
<comment type="caution">
    <text evidence="2">The sequence shown here is derived from an EMBL/GenBank/DDBJ whole genome shotgun (WGS) entry which is preliminary data.</text>
</comment>
<dbReference type="Proteomes" id="UP001147695">
    <property type="component" value="Unassembled WGS sequence"/>
</dbReference>
<feature type="compositionally biased region" description="Pro residues" evidence="1">
    <location>
        <begin position="208"/>
        <end position="218"/>
    </location>
</feature>
<evidence type="ECO:0000313" key="3">
    <source>
        <dbReference type="Proteomes" id="UP001147695"/>
    </source>
</evidence>
<feature type="compositionally biased region" description="Polar residues" evidence="1">
    <location>
        <begin position="111"/>
        <end position="120"/>
    </location>
</feature>
<dbReference type="EMBL" id="JAPZBQ010000006">
    <property type="protein sequence ID" value="KAJ5322941.1"/>
    <property type="molecule type" value="Genomic_DNA"/>
</dbReference>
<feature type="compositionally biased region" description="Low complexity" evidence="1">
    <location>
        <begin position="219"/>
        <end position="232"/>
    </location>
</feature>
<reference evidence="2" key="1">
    <citation type="submission" date="2022-12" db="EMBL/GenBank/DDBJ databases">
        <authorList>
            <person name="Petersen C."/>
        </authorList>
    </citation>
    <scope>NUCLEOTIDE SEQUENCE</scope>
    <source>
        <strain evidence="2">IBT 35673</strain>
    </source>
</reference>
<protein>
    <submittedName>
        <fullName evidence="2">Uncharacterized protein</fullName>
    </submittedName>
</protein>
<organism evidence="2 3">
    <name type="scientific">Penicillium brevicompactum</name>
    <dbReference type="NCBI Taxonomy" id="5074"/>
    <lineage>
        <taxon>Eukaryota</taxon>
        <taxon>Fungi</taxon>
        <taxon>Dikarya</taxon>
        <taxon>Ascomycota</taxon>
        <taxon>Pezizomycotina</taxon>
        <taxon>Eurotiomycetes</taxon>
        <taxon>Eurotiomycetidae</taxon>
        <taxon>Eurotiales</taxon>
        <taxon>Aspergillaceae</taxon>
        <taxon>Penicillium</taxon>
    </lineage>
</organism>